<organism evidence="5 6">
    <name type="scientific">Pseudallescheria apiosperma</name>
    <name type="common">Scedosporium apiospermum</name>
    <dbReference type="NCBI Taxonomy" id="563466"/>
    <lineage>
        <taxon>Eukaryota</taxon>
        <taxon>Fungi</taxon>
        <taxon>Dikarya</taxon>
        <taxon>Ascomycota</taxon>
        <taxon>Pezizomycotina</taxon>
        <taxon>Sordariomycetes</taxon>
        <taxon>Hypocreomycetidae</taxon>
        <taxon>Microascales</taxon>
        <taxon>Microascaceae</taxon>
        <taxon>Scedosporium</taxon>
    </lineage>
</organism>
<gene>
    <name evidence="5" type="ORF">SAPIO_CDS2156</name>
</gene>
<dbReference type="OMA" id="VQACSQM"/>
<dbReference type="AlphaFoldDB" id="A0A084GDD1"/>
<dbReference type="CDD" id="cd22887">
    <property type="entry name" value="Atg16_CCD"/>
    <property type="match status" value="1"/>
</dbReference>
<keyword evidence="6" id="KW-1185">Reference proteome</keyword>
<dbReference type="InterPro" id="IPR013923">
    <property type="entry name" value="Autophagy-rel_prot_16_dom"/>
</dbReference>
<dbReference type="Pfam" id="PF08614">
    <property type="entry name" value="ATG16"/>
    <property type="match status" value="1"/>
</dbReference>
<sequence length="207" mass="23324">MPNWKDEYLSSLLQAEKNNPVNMELVEACSQLVDRVAALEAEKAAFEQSVPPPTLSPQPPSNKSRQAAPPTTGGNDYVIAQLQRDLAEALRSKGYYESRTKTAEAELDKTKSDAKNGEKIIRELTAERNKLVTKLKDRDHELREQRKLSSNVQDEMIALNLQLSVAEKQRDKVKKDNEELIARWMESKGAEADKMNLANEALFEASR</sequence>
<dbReference type="RefSeq" id="XP_016645142.1">
    <property type="nucleotide sequence ID" value="XM_016785264.1"/>
</dbReference>
<name>A0A084GDD1_PSEDA</name>
<feature type="compositionally biased region" description="Pro residues" evidence="3">
    <location>
        <begin position="50"/>
        <end position="60"/>
    </location>
</feature>
<feature type="region of interest" description="Disordered" evidence="3">
    <location>
        <begin position="44"/>
        <end position="75"/>
    </location>
</feature>
<dbReference type="OrthoDB" id="8949486at2759"/>
<dbReference type="VEuPathDB" id="FungiDB:SAPIO_CDS2156"/>
<evidence type="ECO:0000256" key="3">
    <source>
        <dbReference type="SAM" id="MobiDB-lite"/>
    </source>
</evidence>
<comment type="similarity">
    <text evidence="1">Belongs to the ATG16 family.</text>
</comment>
<feature type="coiled-coil region" evidence="2">
    <location>
        <begin position="156"/>
        <end position="183"/>
    </location>
</feature>
<dbReference type="EMBL" id="JOWA01000085">
    <property type="protein sequence ID" value="KEZ45343.1"/>
    <property type="molecule type" value="Genomic_DNA"/>
</dbReference>
<evidence type="ECO:0000259" key="4">
    <source>
        <dbReference type="Pfam" id="PF08614"/>
    </source>
</evidence>
<evidence type="ECO:0000256" key="1">
    <source>
        <dbReference type="ARBA" id="ARBA00005331"/>
    </source>
</evidence>
<reference evidence="5 6" key="1">
    <citation type="journal article" date="2014" name="Genome Announc.">
        <title>Draft genome sequence of the pathogenic fungus Scedosporium apiospermum.</title>
        <authorList>
            <person name="Vandeputte P."/>
            <person name="Ghamrawi S."/>
            <person name="Rechenmann M."/>
            <person name="Iltis A."/>
            <person name="Giraud S."/>
            <person name="Fleury M."/>
            <person name="Thornton C."/>
            <person name="Delhaes L."/>
            <person name="Meyer W."/>
            <person name="Papon N."/>
            <person name="Bouchara J.P."/>
        </authorList>
    </citation>
    <scope>NUCLEOTIDE SEQUENCE [LARGE SCALE GENOMIC DNA]</scope>
    <source>
        <strain evidence="5 6">IHEM 14462</strain>
    </source>
</reference>
<dbReference type="GeneID" id="27721228"/>
<evidence type="ECO:0000313" key="5">
    <source>
        <dbReference type="EMBL" id="KEZ45343.1"/>
    </source>
</evidence>
<comment type="caution">
    <text evidence="5">The sequence shown here is derived from an EMBL/GenBank/DDBJ whole genome shotgun (WGS) entry which is preliminary data.</text>
</comment>
<accession>A0A084GDD1</accession>
<feature type="domain" description="Autophagy-related protein 16" evidence="4">
    <location>
        <begin position="7"/>
        <end position="196"/>
    </location>
</feature>
<protein>
    <recommendedName>
        <fullName evidence="4">Autophagy-related protein 16 domain-containing protein</fullName>
    </recommendedName>
</protein>
<evidence type="ECO:0000313" key="6">
    <source>
        <dbReference type="Proteomes" id="UP000028545"/>
    </source>
</evidence>
<evidence type="ECO:0000256" key="2">
    <source>
        <dbReference type="SAM" id="Coils"/>
    </source>
</evidence>
<dbReference type="HOGENOM" id="CLU_082752_1_0_1"/>
<dbReference type="Gene3D" id="1.20.5.170">
    <property type="match status" value="1"/>
</dbReference>
<dbReference type="KEGG" id="sapo:SAPIO_CDS2156"/>
<proteinExistence type="inferred from homology"/>
<dbReference type="Proteomes" id="UP000028545">
    <property type="component" value="Unassembled WGS sequence"/>
</dbReference>
<keyword evidence="2" id="KW-0175">Coiled coil</keyword>